<dbReference type="InterPro" id="IPR004045">
    <property type="entry name" value="Glutathione_S-Trfase_N"/>
</dbReference>
<dbReference type="PANTHER" id="PTHR42673:SF4">
    <property type="entry name" value="MALEYLACETOACETATE ISOMERASE"/>
    <property type="match status" value="1"/>
</dbReference>
<dbReference type="InterPro" id="IPR036282">
    <property type="entry name" value="Glutathione-S-Trfase_C_sf"/>
</dbReference>
<name>A0A847SB93_9NEIS</name>
<dbReference type="GO" id="GO:0006749">
    <property type="term" value="P:glutathione metabolic process"/>
    <property type="evidence" value="ECO:0007669"/>
    <property type="project" value="TreeGrafter"/>
</dbReference>
<dbReference type="RefSeq" id="WP_168876215.1">
    <property type="nucleotide sequence ID" value="NZ_JABAIM010000001.1"/>
</dbReference>
<dbReference type="InterPro" id="IPR040079">
    <property type="entry name" value="Glutathione_S-Trfase"/>
</dbReference>
<organism evidence="2 3">
    <name type="scientific">Leeia aquatica</name>
    <dbReference type="NCBI Taxonomy" id="2725557"/>
    <lineage>
        <taxon>Bacteria</taxon>
        <taxon>Pseudomonadati</taxon>
        <taxon>Pseudomonadota</taxon>
        <taxon>Betaproteobacteria</taxon>
        <taxon>Neisseriales</taxon>
        <taxon>Leeiaceae</taxon>
        <taxon>Leeia</taxon>
    </lineage>
</organism>
<evidence type="ECO:0000313" key="2">
    <source>
        <dbReference type="EMBL" id="NLR74609.1"/>
    </source>
</evidence>
<dbReference type="Pfam" id="PF13409">
    <property type="entry name" value="GST_N_2"/>
    <property type="match status" value="1"/>
</dbReference>
<dbReference type="GO" id="GO:0016034">
    <property type="term" value="F:maleylacetoacetate isomerase activity"/>
    <property type="evidence" value="ECO:0007669"/>
    <property type="project" value="TreeGrafter"/>
</dbReference>
<accession>A0A847SB93</accession>
<evidence type="ECO:0000313" key="3">
    <source>
        <dbReference type="Proteomes" id="UP000587991"/>
    </source>
</evidence>
<dbReference type="CDD" id="cd03194">
    <property type="entry name" value="GST_C_3"/>
    <property type="match status" value="1"/>
</dbReference>
<dbReference type="GO" id="GO:0004364">
    <property type="term" value="F:glutathione transferase activity"/>
    <property type="evidence" value="ECO:0007669"/>
    <property type="project" value="TreeGrafter"/>
</dbReference>
<keyword evidence="3" id="KW-1185">Reference proteome</keyword>
<sequence length="210" mass="23965">MLTLYIGNKNYSSWSLRPWLVLRHFDIPFEEVLWPLYTQEGTALLKANSPNGKVPLLQDDALKVWDSLAIIEYLADRHPGHAIWPRDRAIRAHARAISAEMHSGFTGVRGSMPMDVRSRHPQPVFSEAVQLEIQRIIAIWEDCRARYAASGPWLFGEFSAADAMFAPVVWRFRSYGIALPEASAAWSSAMQQHLAMRHWELEAIAEPWTL</sequence>
<dbReference type="Proteomes" id="UP000587991">
    <property type="component" value="Unassembled WGS sequence"/>
</dbReference>
<dbReference type="CDD" id="cd03043">
    <property type="entry name" value="GST_N_1"/>
    <property type="match status" value="1"/>
</dbReference>
<protein>
    <submittedName>
        <fullName evidence="2">Glutathione S-transferase family protein</fullName>
    </submittedName>
</protein>
<dbReference type="SUPFAM" id="SSF52833">
    <property type="entry name" value="Thioredoxin-like"/>
    <property type="match status" value="1"/>
</dbReference>
<dbReference type="SUPFAM" id="SSF47616">
    <property type="entry name" value="GST C-terminal domain-like"/>
    <property type="match status" value="1"/>
</dbReference>
<dbReference type="Pfam" id="PF13410">
    <property type="entry name" value="GST_C_2"/>
    <property type="match status" value="1"/>
</dbReference>
<evidence type="ECO:0000259" key="1">
    <source>
        <dbReference type="PROSITE" id="PS50404"/>
    </source>
</evidence>
<comment type="caution">
    <text evidence="2">The sequence shown here is derived from an EMBL/GenBank/DDBJ whole genome shotgun (WGS) entry which is preliminary data.</text>
</comment>
<dbReference type="EMBL" id="JABAIM010000001">
    <property type="protein sequence ID" value="NLR74609.1"/>
    <property type="molecule type" value="Genomic_DNA"/>
</dbReference>
<reference evidence="2 3" key="1">
    <citation type="submission" date="2020-04" db="EMBL/GenBank/DDBJ databases">
        <title>Draft genome of Leeia sp. IMCC25680.</title>
        <authorList>
            <person name="Song J."/>
            <person name="Cho J.-C."/>
        </authorList>
    </citation>
    <scope>NUCLEOTIDE SEQUENCE [LARGE SCALE GENOMIC DNA]</scope>
    <source>
        <strain evidence="2 3">IMCC25680</strain>
    </source>
</reference>
<dbReference type="GO" id="GO:0006559">
    <property type="term" value="P:L-phenylalanine catabolic process"/>
    <property type="evidence" value="ECO:0007669"/>
    <property type="project" value="TreeGrafter"/>
</dbReference>
<proteinExistence type="predicted"/>
<dbReference type="PANTHER" id="PTHR42673">
    <property type="entry name" value="MALEYLACETOACETATE ISOMERASE"/>
    <property type="match status" value="1"/>
</dbReference>
<dbReference type="AlphaFoldDB" id="A0A847SB93"/>
<dbReference type="SFLD" id="SFLDS00019">
    <property type="entry name" value="Glutathione_Transferase_(cytos"/>
    <property type="match status" value="1"/>
</dbReference>
<dbReference type="PROSITE" id="PS50404">
    <property type="entry name" value="GST_NTER"/>
    <property type="match status" value="1"/>
</dbReference>
<dbReference type="InterPro" id="IPR036249">
    <property type="entry name" value="Thioredoxin-like_sf"/>
</dbReference>
<gene>
    <name evidence="2" type="ORF">HF682_05500</name>
</gene>
<dbReference type="Gene3D" id="1.20.1050.10">
    <property type="match status" value="1"/>
</dbReference>
<dbReference type="Gene3D" id="3.40.30.10">
    <property type="entry name" value="Glutaredoxin"/>
    <property type="match status" value="1"/>
</dbReference>
<keyword evidence="2" id="KW-0808">Transferase</keyword>
<feature type="domain" description="GST N-terminal" evidence="1">
    <location>
        <begin position="2"/>
        <end position="82"/>
    </location>
</feature>